<evidence type="ECO:0000313" key="2">
    <source>
        <dbReference type="EMBL" id="OGC59564.1"/>
    </source>
</evidence>
<dbReference type="Gene3D" id="2.130.10.10">
    <property type="entry name" value="YVTN repeat-like/Quinoprotein amine dehydrogenase"/>
    <property type="match status" value="1"/>
</dbReference>
<proteinExistence type="predicted"/>
<reference evidence="2 3" key="1">
    <citation type="journal article" date="2016" name="Nat. Commun.">
        <title>Thousands of microbial genomes shed light on interconnected biogeochemical processes in an aquifer system.</title>
        <authorList>
            <person name="Anantharaman K."/>
            <person name="Brown C.T."/>
            <person name="Hug L.A."/>
            <person name="Sharon I."/>
            <person name="Castelle C.J."/>
            <person name="Probst A.J."/>
            <person name="Thomas B.C."/>
            <person name="Singh A."/>
            <person name="Wilkins M.J."/>
            <person name="Karaoz U."/>
            <person name="Brodie E.L."/>
            <person name="Williams K.H."/>
            <person name="Hubbard S.S."/>
            <person name="Banfield J.F."/>
        </authorList>
    </citation>
    <scope>NUCLEOTIDE SEQUENCE [LARGE SCALE GENOMIC DNA]</scope>
</reference>
<sequence>MKLLATGYRLLTSRSKRAFTIVEVILAMGLFVLVVGGGVGAAVRAFSLNRLGEEESYAHFLANEGLEAARAVSSRDYFNLVNGSHGLTTAGSQWNFSGSSNTFGKFTRTIIISNVYRDAEKNIIASGGTLDLYTKRAESRVTWNFSPGRSESASFKTYLTAYSQFSICIWDSAVQVGGADLPGGGDAQDIDVLDDYAYVTAMKNGSAGEFFILSIADPINPQPLGEFEVGDHAFSVEISGNYAYLATAKSGSELIVVNVSDPSFPTLTRVVDVPNVTQANDISISGNYAYIVTQSSTSGPEVYVYDISSPSSPSLAGSFEVGNHVYGIYVTGGRAYLANARSDKELIVLDVSNPASPVELGSFNIPSVGANGQSVFYGGGVVHLTTRNNTGSPAEYYLFEASDPSDIQLLGSLDTSGRTNGVESAPGFAILATEKADQELMIVSTADPGSLQIDFSLDLGGPALGVALKDCFGYFTSADDNQEIKVVAPE</sequence>
<dbReference type="InterPro" id="IPR015943">
    <property type="entry name" value="WD40/YVTN_repeat-like_dom_sf"/>
</dbReference>
<keyword evidence="1" id="KW-0472">Membrane</keyword>
<evidence type="ECO:0000313" key="3">
    <source>
        <dbReference type="Proteomes" id="UP000176967"/>
    </source>
</evidence>
<evidence type="ECO:0000256" key="1">
    <source>
        <dbReference type="SAM" id="Phobius"/>
    </source>
</evidence>
<dbReference type="STRING" id="1802628.A2890_03140"/>
<dbReference type="Proteomes" id="UP000176967">
    <property type="component" value="Unassembled WGS sequence"/>
</dbReference>
<keyword evidence="1" id="KW-1133">Transmembrane helix</keyword>
<dbReference type="AlphaFoldDB" id="A0A1F4VQU2"/>
<feature type="transmembrane region" description="Helical" evidence="1">
    <location>
        <begin position="21"/>
        <end position="43"/>
    </location>
</feature>
<dbReference type="Pfam" id="PF08309">
    <property type="entry name" value="LVIVD"/>
    <property type="match status" value="4"/>
</dbReference>
<dbReference type="EMBL" id="MEVL01000039">
    <property type="protein sequence ID" value="OGC59564.1"/>
    <property type="molecule type" value="Genomic_DNA"/>
</dbReference>
<dbReference type="InterPro" id="IPR013211">
    <property type="entry name" value="LVIVD"/>
</dbReference>
<name>A0A1F4VQU2_UNCKA</name>
<comment type="caution">
    <text evidence="2">The sequence shown here is derived from an EMBL/GenBank/DDBJ whole genome shotgun (WGS) entry which is preliminary data.</text>
</comment>
<accession>A0A1F4VQU2</accession>
<dbReference type="SUPFAM" id="SSF50969">
    <property type="entry name" value="YVTN repeat-like/Quinoprotein amine dehydrogenase"/>
    <property type="match status" value="1"/>
</dbReference>
<gene>
    <name evidence="2" type="ORF">A2890_03140</name>
</gene>
<protein>
    <recommendedName>
        <fullName evidence="4">LVIVD repeat protein</fullName>
    </recommendedName>
</protein>
<keyword evidence="1" id="KW-0812">Transmembrane</keyword>
<evidence type="ECO:0008006" key="4">
    <source>
        <dbReference type="Google" id="ProtNLM"/>
    </source>
</evidence>
<organism evidence="2 3">
    <name type="scientific">candidate division WWE3 bacterium RIFCSPLOWO2_01_FULL_53_14</name>
    <dbReference type="NCBI Taxonomy" id="1802628"/>
    <lineage>
        <taxon>Bacteria</taxon>
        <taxon>Katanobacteria</taxon>
    </lineage>
</organism>
<dbReference type="InterPro" id="IPR011044">
    <property type="entry name" value="Quino_amine_DH_bsu"/>
</dbReference>